<feature type="compositionally biased region" description="Basic and acidic residues" evidence="1">
    <location>
        <begin position="54"/>
        <end position="65"/>
    </location>
</feature>
<proteinExistence type="predicted"/>
<reference evidence="2" key="1">
    <citation type="submission" date="2020-11" db="EMBL/GenBank/DDBJ databases">
        <authorList>
            <person name="Tran Van P."/>
        </authorList>
    </citation>
    <scope>NUCLEOTIDE SEQUENCE</scope>
</reference>
<dbReference type="Proteomes" id="UP000677054">
    <property type="component" value="Unassembled WGS sequence"/>
</dbReference>
<keyword evidence="3" id="KW-1185">Reference proteome</keyword>
<feature type="region of interest" description="Disordered" evidence="1">
    <location>
        <begin position="45"/>
        <end position="65"/>
    </location>
</feature>
<evidence type="ECO:0000313" key="2">
    <source>
        <dbReference type="EMBL" id="CAD7249980.1"/>
    </source>
</evidence>
<evidence type="ECO:0000313" key="3">
    <source>
        <dbReference type="Proteomes" id="UP000677054"/>
    </source>
</evidence>
<dbReference type="AlphaFoldDB" id="A0A7R9A9H2"/>
<name>A0A7R9A9H2_9CRUS</name>
<gene>
    <name evidence="2" type="ORF">DSTB1V02_LOCUS9764</name>
</gene>
<dbReference type="EMBL" id="CAJPEV010002592">
    <property type="protein sequence ID" value="CAG0897417.1"/>
    <property type="molecule type" value="Genomic_DNA"/>
</dbReference>
<protein>
    <submittedName>
        <fullName evidence="2">Uncharacterized protein</fullName>
    </submittedName>
</protein>
<organism evidence="2">
    <name type="scientific">Darwinula stevensoni</name>
    <dbReference type="NCBI Taxonomy" id="69355"/>
    <lineage>
        <taxon>Eukaryota</taxon>
        <taxon>Metazoa</taxon>
        <taxon>Ecdysozoa</taxon>
        <taxon>Arthropoda</taxon>
        <taxon>Crustacea</taxon>
        <taxon>Oligostraca</taxon>
        <taxon>Ostracoda</taxon>
        <taxon>Podocopa</taxon>
        <taxon>Podocopida</taxon>
        <taxon>Darwinulocopina</taxon>
        <taxon>Darwinuloidea</taxon>
        <taxon>Darwinulidae</taxon>
        <taxon>Darwinula</taxon>
    </lineage>
</organism>
<accession>A0A7R9A9H2</accession>
<sequence>MTQVRPLMIYAELWHGTSPVLNATVTARLTRKSADVTDDVIVPLTDDGQGGMSHVDHDHHSSELL</sequence>
<evidence type="ECO:0000256" key="1">
    <source>
        <dbReference type="SAM" id="MobiDB-lite"/>
    </source>
</evidence>
<dbReference type="EMBL" id="LR902109">
    <property type="protein sequence ID" value="CAD7249980.1"/>
    <property type="molecule type" value="Genomic_DNA"/>
</dbReference>